<dbReference type="Pfam" id="PF02682">
    <property type="entry name" value="CT_C_D"/>
    <property type="match status" value="1"/>
</dbReference>
<feature type="domain" description="Carboxyltransferase" evidence="4">
    <location>
        <begin position="2"/>
        <end position="204"/>
    </location>
</feature>
<accession>A0A316DZ70</accession>
<dbReference type="PANTHER" id="PTHR34698:SF2">
    <property type="entry name" value="5-OXOPROLINASE SUBUNIT B"/>
    <property type="match status" value="1"/>
</dbReference>
<sequence length="228" mass="25239">MANMEPLGEQAVLVRLGTEIREETFYEVQALAARLEEQPFPGLWELIPAFTTLTAFYDPQVTSYEQACAYLEKALHSLTANSAPLHPRTVEIPVCYGGEYGPDLEAVADHTGLDIQEIITLHTSVEYLVYMIGFAPGFPYLGGMPEAIAAPRRTEPRLKIPAGSVGIAGQQTGVYPLETPGGWQIIGRTPLHLFRPEHERPSLLQAGNSVRFRAVSAEEFRECEAERR</sequence>
<dbReference type="Proteomes" id="UP000245634">
    <property type="component" value="Unassembled WGS sequence"/>
</dbReference>
<dbReference type="NCBIfam" id="TIGR00370">
    <property type="entry name" value="5-oxoprolinase subunit PxpB"/>
    <property type="match status" value="1"/>
</dbReference>
<evidence type="ECO:0000313" key="5">
    <source>
        <dbReference type="EMBL" id="PWK15810.1"/>
    </source>
</evidence>
<dbReference type="SUPFAM" id="SSF160467">
    <property type="entry name" value="PH0987 N-terminal domain-like"/>
    <property type="match status" value="1"/>
</dbReference>
<reference evidence="5 6" key="1">
    <citation type="submission" date="2018-05" db="EMBL/GenBank/DDBJ databases">
        <title>Genomic Encyclopedia of Type Strains, Phase IV (KMG-IV): sequencing the most valuable type-strain genomes for metagenomic binning, comparative biology and taxonomic classification.</title>
        <authorList>
            <person name="Goeker M."/>
        </authorList>
    </citation>
    <scope>NUCLEOTIDE SEQUENCE [LARGE SCALE GENOMIC DNA]</scope>
    <source>
        <strain evidence="5 6">DSM 18773</strain>
    </source>
</reference>
<keyword evidence="3" id="KW-0067">ATP-binding</keyword>
<keyword evidence="6" id="KW-1185">Reference proteome</keyword>
<dbReference type="Gene3D" id="3.30.1360.40">
    <property type="match status" value="1"/>
</dbReference>
<dbReference type="RefSeq" id="WP_245884369.1">
    <property type="nucleotide sequence ID" value="NZ_QGGL01000002.1"/>
</dbReference>
<dbReference type="GO" id="GO:0005524">
    <property type="term" value="F:ATP binding"/>
    <property type="evidence" value="ECO:0007669"/>
    <property type="project" value="UniProtKB-KW"/>
</dbReference>
<dbReference type="AlphaFoldDB" id="A0A316DZ70"/>
<dbReference type="SUPFAM" id="SSF50891">
    <property type="entry name" value="Cyclophilin-like"/>
    <property type="match status" value="1"/>
</dbReference>
<dbReference type="EMBL" id="QGGL01000002">
    <property type="protein sequence ID" value="PWK15810.1"/>
    <property type="molecule type" value="Genomic_DNA"/>
</dbReference>
<organism evidence="5 6">
    <name type="scientific">Tumebacillus permanentifrigoris</name>
    <dbReference type="NCBI Taxonomy" id="378543"/>
    <lineage>
        <taxon>Bacteria</taxon>
        <taxon>Bacillati</taxon>
        <taxon>Bacillota</taxon>
        <taxon>Bacilli</taxon>
        <taxon>Bacillales</taxon>
        <taxon>Alicyclobacillaceae</taxon>
        <taxon>Tumebacillus</taxon>
    </lineage>
</organism>
<evidence type="ECO:0000256" key="3">
    <source>
        <dbReference type="ARBA" id="ARBA00022840"/>
    </source>
</evidence>
<evidence type="ECO:0000256" key="2">
    <source>
        <dbReference type="ARBA" id="ARBA00022801"/>
    </source>
</evidence>
<proteinExistence type="predicted"/>
<dbReference type="InterPro" id="IPR010016">
    <property type="entry name" value="PxpB"/>
</dbReference>
<evidence type="ECO:0000259" key="4">
    <source>
        <dbReference type="SMART" id="SM00796"/>
    </source>
</evidence>
<comment type="caution">
    <text evidence="5">The sequence shown here is derived from an EMBL/GenBank/DDBJ whole genome shotgun (WGS) entry which is preliminary data.</text>
</comment>
<evidence type="ECO:0000313" key="6">
    <source>
        <dbReference type="Proteomes" id="UP000245634"/>
    </source>
</evidence>
<protein>
    <submittedName>
        <fullName evidence="5">Inhibitor of KinA</fullName>
    </submittedName>
</protein>
<dbReference type="PANTHER" id="PTHR34698">
    <property type="entry name" value="5-OXOPROLINASE SUBUNIT B"/>
    <property type="match status" value="1"/>
</dbReference>
<keyword evidence="1" id="KW-0547">Nucleotide-binding</keyword>
<dbReference type="SMART" id="SM00796">
    <property type="entry name" value="AHS1"/>
    <property type="match status" value="1"/>
</dbReference>
<evidence type="ECO:0000256" key="1">
    <source>
        <dbReference type="ARBA" id="ARBA00022741"/>
    </source>
</evidence>
<dbReference type="InterPro" id="IPR003833">
    <property type="entry name" value="CT_C_D"/>
</dbReference>
<dbReference type="GO" id="GO:0016787">
    <property type="term" value="F:hydrolase activity"/>
    <property type="evidence" value="ECO:0007669"/>
    <property type="project" value="UniProtKB-KW"/>
</dbReference>
<gene>
    <name evidence="5" type="ORF">C7459_10250</name>
</gene>
<dbReference type="Gene3D" id="2.40.100.10">
    <property type="entry name" value="Cyclophilin-like"/>
    <property type="match status" value="1"/>
</dbReference>
<keyword evidence="2" id="KW-0378">Hydrolase</keyword>
<dbReference type="InterPro" id="IPR029000">
    <property type="entry name" value="Cyclophilin-like_dom_sf"/>
</dbReference>
<name>A0A316DZ70_9BACL</name>